<dbReference type="InterPro" id="IPR001611">
    <property type="entry name" value="Leu-rich_rpt"/>
</dbReference>
<evidence type="ECO:0000259" key="24">
    <source>
        <dbReference type="PROSITE" id="PS50011"/>
    </source>
</evidence>
<feature type="domain" description="Protein kinase" evidence="24">
    <location>
        <begin position="813"/>
        <end position="1087"/>
    </location>
</feature>
<dbReference type="Pfam" id="PF00560">
    <property type="entry name" value="LRR_1"/>
    <property type="match status" value="7"/>
</dbReference>
<evidence type="ECO:0000256" key="5">
    <source>
        <dbReference type="ARBA" id="ARBA00022553"/>
    </source>
</evidence>
<feature type="transmembrane region" description="Helical" evidence="22">
    <location>
        <begin position="747"/>
        <end position="770"/>
    </location>
</feature>
<dbReference type="FunFam" id="3.80.10.10:FF:000719">
    <property type="entry name" value="MDIS1-interacting receptor like kinase 2 isoform A"/>
    <property type="match status" value="1"/>
</dbReference>
<dbReference type="Gene3D" id="3.80.10.10">
    <property type="entry name" value="Ribonuclease Inhibitor"/>
    <property type="match status" value="4"/>
</dbReference>
<feature type="binding site" evidence="20">
    <location>
        <position position="841"/>
    </location>
    <ligand>
        <name>ATP</name>
        <dbReference type="ChEBI" id="CHEBI:30616"/>
    </ligand>
</feature>
<dbReference type="FunFam" id="3.80.10.10:FF:000400">
    <property type="entry name" value="Nuclear pore complex protein NUP107"/>
    <property type="match status" value="1"/>
</dbReference>
<dbReference type="FunFam" id="1.10.510.10:FF:001023">
    <property type="entry name" value="Os07g0541700 protein"/>
    <property type="match status" value="1"/>
</dbReference>
<dbReference type="InterPro" id="IPR003591">
    <property type="entry name" value="Leu-rich_rpt_typical-subtyp"/>
</dbReference>
<keyword evidence="5" id="KW-0597">Phosphoprotein</keyword>
<dbReference type="Proteomes" id="UP001418222">
    <property type="component" value="Unassembled WGS sequence"/>
</dbReference>
<dbReference type="InterPro" id="IPR017441">
    <property type="entry name" value="Protein_kinase_ATP_BS"/>
</dbReference>
<evidence type="ECO:0000256" key="14">
    <source>
        <dbReference type="ARBA" id="ARBA00022989"/>
    </source>
</evidence>
<dbReference type="SUPFAM" id="SSF56112">
    <property type="entry name" value="Protein kinase-like (PK-like)"/>
    <property type="match status" value="1"/>
</dbReference>
<evidence type="ECO:0000256" key="2">
    <source>
        <dbReference type="ARBA" id="ARBA00004479"/>
    </source>
</evidence>
<evidence type="ECO:0000256" key="4">
    <source>
        <dbReference type="ARBA" id="ARBA00022527"/>
    </source>
</evidence>
<gene>
    <name evidence="25" type="ORF">KSP39_PZI012868</name>
</gene>
<keyword evidence="6" id="KW-0433">Leucine-rich repeat</keyword>
<dbReference type="PROSITE" id="PS50011">
    <property type="entry name" value="PROTEIN_KINASE_DOM"/>
    <property type="match status" value="1"/>
</dbReference>
<evidence type="ECO:0000256" key="13">
    <source>
        <dbReference type="ARBA" id="ARBA00022840"/>
    </source>
</evidence>
<comment type="catalytic activity">
    <reaction evidence="18">
        <text>L-threonyl-[protein] + ATP = O-phospho-L-threonyl-[protein] + ADP + H(+)</text>
        <dbReference type="Rhea" id="RHEA:46608"/>
        <dbReference type="Rhea" id="RHEA-COMP:11060"/>
        <dbReference type="Rhea" id="RHEA-COMP:11605"/>
        <dbReference type="ChEBI" id="CHEBI:15378"/>
        <dbReference type="ChEBI" id="CHEBI:30013"/>
        <dbReference type="ChEBI" id="CHEBI:30616"/>
        <dbReference type="ChEBI" id="CHEBI:61977"/>
        <dbReference type="ChEBI" id="CHEBI:456216"/>
        <dbReference type="EC" id="2.7.11.1"/>
    </reaction>
</comment>
<dbReference type="InterPro" id="IPR055414">
    <property type="entry name" value="LRR_R13L4/SHOC2-like"/>
</dbReference>
<feature type="signal peptide" evidence="23">
    <location>
        <begin position="1"/>
        <end position="33"/>
    </location>
</feature>
<comment type="subcellular location">
    <subcellularLocation>
        <location evidence="1">Cell membrane</location>
        <topology evidence="1">Single-pass membrane protein</topology>
    </subcellularLocation>
    <subcellularLocation>
        <location evidence="2">Membrane</location>
        <topology evidence="2">Single-pass type I membrane protein</topology>
    </subcellularLocation>
</comment>
<dbReference type="EC" id="2.7.11.1" evidence="3"/>
<reference evidence="25 26" key="1">
    <citation type="journal article" date="2022" name="Nat. Plants">
        <title>Genomes of leafy and leafless Platanthera orchids illuminate the evolution of mycoheterotrophy.</title>
        <authorList>
            <person name="Li M.H."/>
            <person name="Liu K.W."/>
            <person name="Li Z."/>
            <person name="Lu H.C."/>
            <person name="Ye Q.L."/>
            <person name="Zhang D."/>
            <person name="Wang J.Y."/>
            <person name="Li Y.F."/>
            <person name="Zhong Z.M."/>
            <person name="Liu X."/>
            <person name="Yu X."/>
            <person name="Liu D.K."/>
            <person name="Tu X.D."/>
            <person name="Liu B."/>
            <person name="Hao Y."/>
            <person name="Liao X.Y."/>
            <person name="Jiang Y.T."/>
            <person name="Sun W.H."/>
            <person name="Chen J."/>
            <person name="Chen Y.Q."/>
            <person name="Ai Y."/>
            <person name="Zhai J.W."/>
            <person name="Wu S.S."/>
            <person name="Zhou Z."/>
            <person name="Hsiao Y.Y."/>
            <person name="Wu W.L."/>
            <person name="Chen Y.Y."/>
            <person name="Lin Y.F."/>
            <person name="Hsu J.L."/>
            <person name="Li C.Y."/>
            <person name="Wang Z.W."/>
            <person name="Zhao X."/>
            <person name="Zhong W.Y."/>
            <person name="Ma X.K."/>
            <person name="Ma L."/>
            <person name="Huang J."/>
            <person name="Chen G.Z."/>
            <person name="Huang M.Z."/>
            <person name="Huang L."/>
            <person name="Peng D.H."/>
            <person name="Luo Y.B."/>
            <person name="Zou S.Q."/>
            <person name="Chen S.P."/>
            <person name="Lan S."/>
            <person name="Tsai W.C."/>
            <person name="Van de Peer Y."/>
            <person name="Liu Z.J."/>
        </authorList>
    </citation>
    <scope>NUCLEOTIDE SEQUENCE [LARGE SCALE GENOMIC DNA]</scope>
    <source>
        <strain evidence="25">Lor287</strain>
    </source>
</reference>
<dbReference type="SUPFAM" id="SSF52058">
    <property type="entry name" value="L domain-like"/>
    <property type="match status" value="2"/>
</dbReference>
<feature type="compositionally biased region" description="Basic and acidic residues" evidence="21">
    <location>
        <begin position="1155"/>
        <end position="1166"/>
    </location>
</feature>
<dbReference type="Gene3D" id="3.30.200.20">
    <property type="entry name" value="Phosphorylase Kinase, domain 1"/>
    <property type="match status" value="1"/>
</dbReference>
<keyword evidence="10" id="KW-0677">Repeat</keyword>
<organism evidence="25 26">
    <name type="scientific">Platanthera zijinensis</name>
    <dbReference type="NCBI Taxonomy" id="2320716"/>
    <lineage>
        <taxon>Eukaryota</taxon>
        <taxon>Viridiplantae</taxon>
        <taxon>Streptophyta</taxon>
        <taxon>Embryophyta</taxon>
        <taxon>Tracheophyta</taxon>
        <taxon>Spermatophyta</taxon>
        <taxon>Magnoliopsida</taxon>
        <taxon>Liliopsida</taxon>
        <taxon>Asparagales</taxon>
        <taxon>Orchidaceae</taxon>
        <taxon>Orchidoideae</taxon>
        <taxon>Orchideae</taxon>
        <taxon>Orchidinae</taxon>
        <taxon>Platanthera</taxon>
    </lineage>
</organism>
<keyword evidence="16 25" id="KW-0675">Receptor</keyword>
<evidence type="ECO:0000256" key="10">
    <source>
        <dbReference type="ARBA" id="ARBA00022737"/>
    </source>
</evidence>
<dbReference type="GO" id="GO:0004674">
    <property type="term" value="F:protein serine/threonine kinase activity"/>
    <property type="evidence" value="ECO:0007669"/>
    <property type="project" value="UniProtKB-KW"/>
</dbReference>
<dbReference type="PANTHER" id="PTHR48005">
    <property type="entry name" value="LEUCINE RICH REPEAT KINASE 2"/>
    <property type="match status" value="1"/>
</dbReference>
<dbReference type="AlphaFoldDB" id="A0AAP0BDK9"/>
<dbReference type="Pfam" id="PF00069">
    <property type="entry name" value="Pkinase"/>
    <property type="match status" value="1"/>
</dbReference>
<feature type="chain" id="PRO_5043043402" description="non-specific serine/threonine protein kinase" evidence="23">
    <location>
        <begin position="34"/>
        <end position="1250"/>
    </location>
</feature>
<dbReference type="PROSITE" id="PS00109">
    <property type="entry name" value="PROTEIN_KINASE_TYR"/>
    <property type="match status" value="1"/>
</dbReference>
<evidence type="ECO:0000313" key="25">
    <source>
        <dbReference type="EMBL" id="KAK8936321.1"/>
    </source>
</evidence>
<evidence type="ECO:0000256" key="3">
    <source>
        <dbReference type="ARBA" id="ARBA00012513"/>
    </source>
</evidence>
<dbReference type="FunFam" id="3.80.10.10:FF:000177">
    <property type="entry name" value="Leucine-rich repeat receptor-like serine/threonine-protein kinase At1g17230"/>
    <property type="match status" value="1"/>
</dbReference>
<dbReference type="InterPro" id="IPR013210">
    <property type="entry name" value="LRR_N_plant-typ"/>
</dbReference>
<feature type="region of interest" description="Disordered" evidence="21">
    <location>
        <begin position="1141"/>
        <end position="1195"/>
    </location>
</feature>
<evidence type="ECO:0000256" key="17">
    <source>
        <dbReference type="ARBA" id="ARBA00023180"/>
    </source>
</evidence>
<evidence type="ECO:0000256" key="8">
    <source>
        <dbReference type="ARBA" id="ARBA00022692"/>
    </source>
</evidence>
<dbReference type="Pfam" id="PF08263">
    <property type="entry name" value="LRRNT_2"/>
    <property type="match status" value="1"/>
</dbReference>
<evidence type="ECO:0000256" key="11">
    <source>
        <dbReference type="ARBA" id="ARBA00022741"/>
    </source>
</evidence>
<comment type="catalytic activity">
    <reaction evidence="19">
        <text>L-seryl-[protein] + ATP = O-phospho-L-seryl-[protein] + ADP + H(+)</text>
        <dbReference type="Rhea" id="RHEA:17989"/>
        <dbReference type="Rhea" id="RHEA-COMP:9863"/>
        <dbReference type="Rhea" id="RHEA-COMP:11604"/>
        <dbReference type="ChEBI" id="CHEBI:15378"/>
        <dbReference type="ChEBI" id="CHEBI:29999"/>
        <dbReference type="ChEBI" id="CHEBI:30616"/>
        <dbReference type="ChEBI" id="CHEBI:83421"/>
        <dbReference type="ChEBI" id="CHEBI:456216"/>
        <dbReference type="EC" id="2.7.11.1"/>
    </reaction>
</comment>
<keyword evidence="26" id="KW-1185">Reference proteome</keyword>
<dbReference type="Gene3D" id="1.10.510.10">
    <property type="entry name" value="Transferase(Phosphotransferase) domain 1"/>
    <property type="match status" value="1"/>
</dbReference>
<evidence type="ECO:0000256" key="20">
    <source>
        <dbReference type="PROSITE-ProRule" id="PRU10141"/>
    </source>
</evidence>
<keyword evidence="9 23" id="KW-0732">Signal</keyword>
<keyword evidence="7" id="KW-0808">Transferase</keyword>
<keyword evidence="15 22" id="KW-0472">Membrane</keyword>
<protein>
    <recommendedName>
        <fullName evidence="3">non-specific serine/threonine protein kinase</fullName>
        <ecNumber evidence="3">2.7.11.1</ecNumber>
    </recommendedName>
</protein>
<dbReference type="EMBL" id="JBBWWQ010000011">
    <property type="protein sequence ID" value="KAK8936321.1"/>
    <property type="molecule type" value="Genomic_DNA"/>
</dbReference>
<dbReference type="GO" id="GO:0005524">
    <property type="term" value="F:ATP binding"/>
    <property type="evidence" value="ECO:0007669"/>
    <property type="project" value="UniProtKB-UniRule"/>
</dbReference>
<evidence type="ECO:0000256" key="6">
    <source>
        <dbReference type="ARBA" id="ARBA00022614"/>
    </source>
</evidence>
<dbReference type="GO" id="GO:0005886">
    <property type="term" value="C:plasma membrane"/>
    <property type="evidence" value="ECO:0007669"/>
    <property type="project" value="UniProtKB-SubCell"/>
</dbReference>
<evidence type="ECO:0000256" key="23">
    <source>
        <dbReference type="SAM" id="SignalP"/>
    </source>
</evidence>
<evidence type="ECO:0000313" key="26">
    <source>
        <dbReference type="Proteomes" id="UP001418222"/>
    </source>
</evidence>
<evidence type="ECO:0000256" key="22">
    <source>
        <dbReference type="SAM" id="Phobius"/>
    </source>
</evidence>
<evidence type="ECO:0000256" key="15">
    <source>
        <dbReference type="ARBA" id="ARBA00023136"/>
    </source>
</evidence>
<keyword evidence="4" id="KW-0723">Serine/threonine-protein kinase</keyword>
<dbReference type="InterPro" id="IPR051420">
    <property type="entry name" value="Ser_Thr_Kinases_DiverseReg"/>
</dbReference>
<keyword evidence="11 20" id="KW-0547">Nucleotide-binding</keyword>
<evidence type="ECO:0000256" key="9">
    <source>
        <dbReference type="ARBA" id="ARBA00022729"/>
    </source>
</evidence>
<evidence type="ECO:0000256" key="12">
    <source>
        <dbReference type="ARBA" id="ARBA00022777"/>
    </source>
</evidence>
<name>A0AAP0BDK9_9ASPA</name>
<dbReference type="PROSITE" id="PS00107">
    <property type="entry name" value="PROTEIN_KINASE_ATP"/>
    <property type="match status" value="1"/>
</dbReference>
<keyword evidence="13 20" id="KW-0067">ATP-binding</keyword>
<dbReference type="InterPro" id="IPR011009">
    <property type="entry name" value="Kinase-like_dom_sf"/>
</dbReference>
<evidence type="ECO:0000256" key="16">
    <source>
        <dbReference type="ARBA" id="ARBA00023170"/>
    </source>
</evidence>
<keyword evidence="8 22" id="KW-0812">Transmembrane</keyword>
<evidence type="ECO:0000256" key="1">
    <source>
        <dbReference type="ARBA" id="ARBA00004162"/>
    </source>
</evidence>
<comment type="caution">
    <text evidence="25">The sequence shown here is derived from an EMBL/GenBank/DDBJ whole genome shotgun (WGS) entry which is preliminary data.</text>
</comment>
<evidence type="ECO:0000256" key="21">
    <source>
        <dbReference type="SAM" id="MobiDB-lite"/>
    </source>
</evidence>
<keyword evidence="17" id="KW-0325">Glycoprotein</keyword>
<evidence type="ECO:0000256" key="19">
    <source>
        <dbReference type="ARBA" id="ARBA00048679"/>
    </source>
</evidence>
<dbReference type="FunFam" id="3.30.200.20:FF:000309">
    <property type="entry name" value="Leucine-rich repeat receptor protein kinase MSP1"/>
    <property type="match status" value="1"/>
</dbReference>
<evidence type="ECO:0000256" key="7">
    <source>
        <dbReference type="ARBA" id="ARBA00022679"/>
    </source>
</evidence>
<accession>A0AAP0BDK9</accession>
<proteinExistence type="predicted"/>
<keyword evidence="12 25" id="KW-0418">Kinase</keyword>
<dbReference type="FunFam" id="3.80.10.10:FF:000383">
    <property type="entry name" value="Leucine-rich repeat receptor protein kinase EMS1"/>
    <property type="match status" value="1"/>
</dbReference>
<feature type="compositionally biased region" description="Polar residues" evidence="21">
    <location>
        <begin position="1144"/>
        <end position="1154"/>
    </location>
</feature>
<dbReference type="InterPro" id="IPR032675">
    <property type="entry name" value="LRR_dom_sf"/>
</dbReference>
<dbReference type="SMART" id="SM00369">
    <property type="entry name" value="LRR_TYP"/>
    <property type="match status" value="11"/>
</dbReference>
<dbReference type="InterPro" id="IPR008266">
    <property type="entry name" value="Tyr_kinase_AS"/>
</dbReference>
<sequence length="1250" mass="137159">MGLQKNPLLYYLFLFPVLLQLLLLLRSPSPLLGGGASSPLAAQKSALLQWKSTLQNPEEVLNSWNPSVFPCNNWAGVVCNLRHGAIKSINLYKKGVIGSLDTLNFSALTPLRRLDLSFNQLRGAIPNSIGSLSNLIFLSLAANQISGPIPSSIGNLSSLSTLYLYRNNISDHIPPELGFLGKFVYLDVSGNQLTGPIPPSLGNLSMLTILHLQTNHLSGSIPSELGNLKTLNDLGLYENNFNGYLPSSIVNLTSLSVLFLYTNTMSGAIPQGIGALVNLVELDFSDNHFSGIVPPSIGNMTKLKLLNLFSNQFSGIIPAELGNIINLEDLDFSYNHFSGIVPPSIGNMTKLKLLHLFSNQFSGIIPTELGNIINLADLDFSNNHFSGIVPPSIRNMTKLKILNLYSNHFSQSLPSEMASITNLVFLELSNNEFNGTLPGEICGGGALQHLSVLDNHFRGVIPKSLRNCSSLRRVRLSGNQFKDDISQAFGVYPHLYFMDLRQNNLYGELSNNWKLCDNLTSLLISGNQISGRIPPDFGKMYKLERLDLSANKLEGEIPRELGQLSLLLNLSLSNNMLRGRIPDEIGSLTKLLYLDLSANSFTGSIPAGMGNLQDLLSLNLAKNNFNGTIPVQIGKLTSLQILLDLSQNSLSGEIPTQLESLDKLELLNLSHNKFTGNIPSSLSKMESLQFIDFSYNNIEGDVPDFRGTTSVLFTNNKNLCGHMHGLHPCNSSSQGHGARRRSHKVTFIVIFSTVGAFMVLILCTIASVSIRHWRKGRPLEQENIVVMNRNAFSVWNFDGKAVYEDIIQRTENFDEKYCIGKGGSGSVYKVLMSASEVVAVKRIHPTETENPLHEKQFRSEIQVLTEIRHRNVVKLLGYCSSPQCKFLVYEYIEGGSLANFLKSEEGGRELDWAKRVDIVRGIANALAYMHDDCSPSIVHRDITSSNILLDLEFKACVSDFGIARLMQSDSSNWTLNAGTRGYMAPELAYDPRVTDRCDVYSFGVVTLEIFVGMHPGDLISSLSSPEFQSTPVKNVLDARIPPLPETTDAVSDRVIKAIAIALTCLNTISPLSGLTLVRLNRTDITFFPKYPPALFFLAINPIPKFPRTDCRCLSFSLAASPLSTSAMSVGHDNHCSIARHSTDGRSSARCNTSRRSFDRRGEDGRWRLPFTTTSVAAPPDDAPPAAAPPNTALPDTAPPWTKATCAFGFGKKLCWELGLANPGYIRAAPSSFPGTGTEEPEPFLLPFETL</sequence>
<dbReference type="InterPro" id="IPR000719">
    <property type="entry name" value="Prot_kinase_dom"/>
</dbReference>
<dbReference type="PANTHER" id="PTHR48005:SF70">
    <property type="entry name" value="MDIS1-INTERACTING RECEPTOR LIKE KINASE 2-LIKE"/>
    <property type="match status" value="1"/>
</dbReference>
<dbReference type="SUPFAM" id="SSF52047">
    <property type="entry name" value="RNI-like"/>
    <property type="match status" value="1"/>
</dbReference>
<dbReference type="Pfam" id="PF23598">
    <property type="entry name" value="LRR_14"/>
    <property type="match status" value="2"/>
</dbReference>
<evidence type="ECO:0000256" key="18">
    <source>
        <dbReference type="ARBA" id="ARBA00047899"/>
    </source>
</evidence>
<keyword evidence="14 22" id="KW-1133">Transmembrane helix</keyword>